<evidence type="ECO:0000313" key="1">
    <source>
        <dbReference type="EMBL" id="KAE8322272.1"/>
    </source>
</evidence>
<reference evidence="2" key="1">
    <citation type="submission" date="2019-04" db="EMBL/GenBank/DDBJ databases">
        <title>Friends and foes A comparative genomics studyof 23 Aspergillus species from section Flavi.</title>
        <authorList>
            <consortium name="DOE Joint Genome Institute"/>
            <person name="Kjaerbolling I."/>
            <person name="Vesth T."/>
            <person name="Frisvad J.C."/>
            <person name="Nybo J.L."/>
            <person name="Theobald S."/>
            <person name="Kildgaard S."/>
            <person name="Isbrandt T."/>
            <person name="Kuo A."/>
            <person name="Sato A."/>
            <person name="Lyhne E.K."/>
            <person name="Kogle M.E."/>
            <person name="Wiebenga A."/>
            <person name="Kun R.S."/>
            <person name="Lubbers R.J."/>
            <person name="Makela M.R."/>
            <person name="Barry K."/>
            <person name="Chovatia M."/>
            <person name="Clum A."/>
            <person name="Daum C."/>
            <person name="Haridas S."/>
            <person name="He G."/>
            <person name="LaButti K."/>
            <person name="Lipzen A."/>
            <person name="Mondo S."/>
            <person name="Riley R."/>
            <person name="Salamov A."/>
            <person name="Simmons B.A."/>
            <person name="Magnuson J.K."/>
            <person name="Henrissat B."/>
            <person name="Mortensen U.H."/>
            <person name="Larsen T.O."/>
            <person name="Devries R.P."/>
            <person name="Grigoriev I.V."/>
            <person name="Machida M."/>
            <person name="Baker S.E."/>
            <person name="Andersen M.R."/>
        </authorList>
    </citation>
    <scope>NUCLEOTIDE SEQUENCE [LARGE SCALE GENOMIC DNA]</scope>
    <source>
        <strain evidence="2">CBS 130017</strain>
    </source>
</reference>
<gene>
    <name evidence="1" type="ORF">BDV39DRAFT_184134</name>
</gene>
<dbReference type="Proteomes" id="UP000325945">
    <property type="component" value="Unassembled WGS sequence"/>
</dbReference>
<organism evidence="1 2">
    <name type="scientific">Aspergillus sergii</name>
    <dbReference type="NCBI Taxonomy" id="1034303"/>
    <lineage>
        <taxon>Eukaryota</taxon>
        <taxon>Fungi</taxon>
        <taxon>Dikarya</taxon>
        <taxon>Ascomycota</taxon>
        <taxon>Pezizomycotina</taxon>
        <taxon>Eurotiomycetes</taxon>
        <taxon>Eurotiomycetidae</taxon>
        <taxon>Eurotiales</taxon>
        <taxon>Aspergillaceae</taxon>
        <taxon>Aspergillus</taxon>
        <taxon>Aspergillus subgen. Circumdati</taxon>
    </lineage>
</organism>
<accession>A0A5N6WNL2</accession>
<evidence type="ECO:0000313" key="2">
    <source>
        <dbReference type="Proteomes" id="UP000325945"/>
    </source>
</evidence>
<dbReference type="EMBL" id="ML741849">
    <property type="protein sequence ID" value="KAE8322272.1"/>
    <property type="molecule type" value="Genomic_DNA"/>
</dbReference>
<sequence length="61" mass="6912">MIIYYSQILAIPFTQSLSFHLVVQGLVSMPYILVVSVTAPERATKLFREVLQLPSRTLCQT</sequence>
<feature type="non-terminal residue" evidence="1">
    <location>
        <position position="61"/>
    </location>
</feature>
<keyword evidence="2" id="KW-1185">Reference proteome</keyword>
<name>A0A5N6WNL2_9EURO</name>
<dbReference type="AlphaFoldDB" id="A0A5N6WNL2"/>
<protein>
    <submittedName>
        <fullName evidence="1">Uncharacterized protein</fullName>
    </submittedName>
</protein>
<proteinExistence type="predicted"/>